<evidence type="ECO:0000313" key="2">
    <source>
        <dbReference type="EMBL" id="KAH9330153.1"/>
    </source>
</evidence>
<proteinExistence type="predicted"/>
<protein>
    <submittedName>
        <fullName evidence="2">Uncharacterized protein</fullName>
    </submittedName>
</protein>
<keyword evidence="3" id="KW-1185">Reference proteome</keyword>
<organism evidence="2 3">
    <name type="scientific">Taxus chinensis</name>
    <name type="common">Chinese yew</name>
    <name type="synonym">Taxus wallichiana var. chinensis</name>
    <dbReference type="NCBI Taxonomy" id="29808"/>
    <lineage>
        <taxon>Eukaryota</taxon>
        <taxon>Viridiplantae</taxon>
        <taxon>Streptophyta</taxon>
        <taxon>Embryophyta</taxon>
        <taxon>Tracheophyta</taxon>
        <taxon>Spermatophyta</taxon>
        <taxon>Pinopsida</taxon>
        <taxon>Pinidae</taxon>
        <taxon>Conifers II</taxon>
        <taxon>Cupressales</taxon>
        <taxon>Taxaceae</taxon>
        <taxon>Taxus</taxon>
    </lineage>
</organism>
<name>A0AA38LM60_TAXCH</name>
<dbReference type="Proteomes" id="UP000824469">
    <property type="component" value="Unassembled WGS sequence"/>
</dbReference>
<feature type="non-terminal residue" evidence="2">
    <location>
        <position position="1"/>
    </location>
</feature>
<dbReference type="EMBL" id="JAHRHJ020000001">
    <property type="protein sequence ID" value="KAH9330153.1"/>
    <property type="molecule type" value="Genomic_DNA"/>
</dbReference>
<dbReference type="AlphaFoldDB" id="A0AA38LM60"/>
<reference evidence="2 3" key="1">
    <citation type="journal article" date="2021" name="Nat. Plants">
        <title>The Taxus genome provides insights into paclitaxel biosynthesis.</title>
        <authorList>
            <person name="Xiong X."/>
            <person name="Gou J."/>
            <person name="Liao Q."/>
            <person name="Li Y."/>
            <person name="Zhou Q."/>
            <person name="Bi G."/>
            <person name="Li C."/>
            <person name="Du R."/>
            <person name="Wang X."/>
            <person name="Sun T."/>
            <person name="Guo L."/>
            <person name="Liang H."/>
            <person name="Lu P."/>
            <person name="Wu Y."/>
            <person name="Zhang Z."/>
            <person name="Ro D.K."/>
            <person name="Shang Y."/>
            <person name="Huang S."/>
            <person name="Yan J."/>
        </authorList>
    </citation>
    <scope>NUCLEOTIDE SEQUENCE [LARGE SCALE GENOMIC DNA]</scope>
    <source>
        <strain evidence="2">Ta-2019</strain>
    </source>
</reference>
<feature type="region of interest" description="Disordered" evidence="1">
    <location>
        <begin position="35"/>
        <end position="64"/>
    </location>
</feature>
<comment type="caution">
    <text evidence="2">The sequence shown here is derived from an EMBL/GenBank/DDBJ whole genome shotgun (WGS) entry which is preliminary data.</text>
</comment>
<evidence type="ECO:0000313" key="3">
    <source>
        <dbReference type="Proteomes" id="UP000824469"/>
    </source>
</evidence>
<gene>
    <name evidence="2" type="ORF">KI387_002261</name>
</gene>
<evidence type="ECO:0000256" key="1">
    <source>
        <dbReference type="SAM" id="MobiDB-lite"/>
    </source>
</evidence>
<sequence>FNSTTLMHMANTSPSPQSIRQAAIDFASPFDTIPENYRDPLNIEPTAAVDGDTAGPSAEKKEPA</sequence>
<accession>A0AA38LM60</accession>